<evidence type="ECO:0000256" key="25">
    <source>
        <dbReference type="ARBA" id="ARBA00048011"/>
    </source>
</evidence>
<comment type="catalytic activity">
    <reaction evidence="14">
        <text>1-hexadecanoyl-2-(9Z,12Z-octadecadienoyl)-sn-glycero-3-phosphocholine + H2O = (9Z,12Z)-octadecadienoate + 1-hexadecanoyl-sn-glycero-3-phosphocholine + H(+)</text>
        <dbReference type="Rhea" id="RHEA:40811"/>
        <dbReference type="ChEBI" id="CHEBI:15377"/>
        <dbReference type="ChEBI" id="CHEBI:15378"/>
        <dbReference type="ChEBI" id="CHEBI:30245"/>
        <dbReference type="ChEBI" id="CHEBI:72998"/>
        <dbReference type="ChEBI" id="CHEBI:73002"/>
    </reaction>
    <physiologicalReaction direction="left-to-right" evidence="14">
        <dbReference type="Rhea" id="RHEA:40812"/>
    </physiologicalReaction>
</comment>
<evidence type="ECO:0000256" key="15">
    <source>
        <dbReference type="ARBA" id="ARBA00023422"/>
    </source>
</evidence>
<sequence length="396" mass="44665">MKFFITFVLLCCHYSHSYKIDEYTDLINQFSKDSELIHDFEANIGHILETEPNYFNYTSKTSFTCDLQVSDEVPTSVHKLKPGDIKVVAALGDSLTASLGSNARTILGLLIEYRGRSWSIGGNQELEKLLTLPNLLKKFNPNLKGFSVGKNIMFSGKTGKGLNVAVSGQEANHVPEQASILIDRLRSDPEIDFQNDWKLVTIFVGGNDLCDYCNDRDLHNPLAYATYLQHALDLLYKEVPRVFVNLVSVLNVNDVKLLNKGLICSLLHKRVCPCAAYPESAEAEKELSEYIDGYHNFTEAVVNSGRFDGRDDFAVVVQPFFKEFRVPRLPNGKVDFSYFAPDCFHFSTKGQTSAAIGLWNNMLQPVGKKSTIWRPQDQILCPTKQHPYLFTRLNSN</sequence>
<evidence type="ECO:0000256" key="34">
    <source>
        <dbReference type="ARBA" id="ARBA00048613"/>
    </source>
</evidence>
<evidence type="ECO:0000256" key="29">
    <source>
        <dbReference type="ARBA" id="ARBA00048227"/>
    </source>
</evidence>
<comment type="catalytic activity">
    <reaction evidence="34">
        <text>1-hexadecanoyl-2-(9Z-octadecenoyl)-sn-glycero-3-phosphoethanolamine + H2O = 1-hexadecanoyl-sn-glycero-3-phosphoethanolamine + (9Z)-octadecenoate + H(+)</text>
        <dbReference type="Rhea" id="RHEA:40911"/>
        <dbReference type="ChEBI" id="CHEBI:15377"/>
        <dbReference type="ChEBI" id="CHEBI:15378"/>
        <dbReference type="ChEBI" id="CHEBI:30823"/>
        <dbReference type="ChEBI" id="CHEBI:73004"/>
        <dbReference type="ChEBI" id="CHEBI:73007"/>
    </reaction>
    <physiologicalReaction direction="left-to-right" evidence="34">
        <dbReference type="Rhea" id="RHEA:40912"/>
    </physiologicalReaction>
</comment>
<gene>
    <name evidence="44" type="ORF">BpHYR1_032725</name>
</gene>
<keyword evidence="8" id="KW-0378">Hydrolase</keyword>
<dbReference type="Pfam" id="PF00657">
    <property type="entry name" value="Lipase_GDSL"/>
    <property type="match status" value="1"/>
</dbReference>
<comment type="catalytic activity">
    <reaction evidence="29">
        <text>1,2-dihexadecanoyl-sn-glycero-3-phosphocholine + H2O = 1-hexadecanoyl-sn-glycero-3-phosphocholine + hexadecanoate + H(+)</text>
        <dbReference type="Rhea" id="RHEA:41223"/>
        <dbReference type="ChEBI" id="CHEBI:7896"/>
        <dbReference type="ChEBI" id="CHEBI:15377"/>
        <dbReference type="ChEBI" id="CHEBI:15378"/>
        <dbReference type="ChEBI" id="CHEBI:72998"/>
        <dbReference type="ChEBI" id="CHEBI:72999"/>
    </reaction>
    <physiologicalReaction direction="left-to-right" evidence="29">
        <dbReference type="Rhea" id="RHEA:41224"/>
    </physiologicalReaction>
</comment>
<dbReference type="GO" id="GO:0004806">
    <property type="term" value="F:triacylglycerol lipase activity"/>
    <property type="evidence" value="ECO:0007669"/>
    <property type="project" value="UniProtKB-EC"/>
</dbReference>
<evidence type="ECO:0000313" key="45">
    <source>
        <dbReference type="Proteomes" id="UP000276133"/>
    </source>
</evidence>
<comment type="catalytic activity">
    <reaction evidence="38">
        <text>1-O-hexadecyl-2-(9Z)-octadecenoyl-sn-glycero-3-phosphocholine + H2O = 1-O-hexadecyl-sn-glycero-3-phosphocholine + (9Z)-octadecenoate + H(+)</text>
        <dbReference type="Rhea" id="RHEA:40915"/>
        <dbReference type="ChEBI" id="CHEBI:15377"/>
        <dbReference type="ChEBI" id="CHEBI:15378"/>
        <dbReference type="ChEBI" id="CHEBI:30823"/>
        <dbReference type="ChEBI" id="CHEBI:34112"/>
        <dbReference type="ChEBI" id="CHEBI:64496"/>
    </reaction>
    <physiologicalReaction direction="left-to-right" evidence="38">
        <dbReference type="Rhea" id="RHEA:40916"/>
    </physiologicalReaction>
</comment>
<comment type="catalytic activity">
    <reaction evidence="39">
        <text>1-hexadecanoyl-2-(9Z)-octadecenoyl-3-octadecanoyl-sn-glycerol + H2O = 1-hexadecanoyl-3-octadecanoyl-sn-glycerol + (9Z)-octadecenoate + H(+)</text>
        <dbReference type="Rhea" id="RHEA:41103"/>
        <dbReference type="ChEBI" id="CHEBI:15377"/>
        <dbReference type="ChEBI" id="CHEBI:15378"/>
        <dbReference type="ChEBI" id="CHEBI:30823"/>
        <dbReference type="ChEBI" id="CHEBI:77623"/>
        <dbReference type="ChEBI" id="CHEBI:77624"/>
    </reaction>
    <physiologicalReaction direction="left-to-right" evidence="39">
        <dbReference type="Rhea" id="RHEA:41104"/>
    </physiologicalReaction>
</comment>
<comment type="catalytic activity">
    <reaction evidence="42">
        <text>2-(9Z-octadecenoyl)-glycerol + H2O = glycerol + (9Z)-octadecenoate + H(+)</text>
        <dbReference type="Rhea" id="RHEA:38491"/>
        <dbReference type="ChEBI" id="CHEBI:15377"/>
        <dbReference type="ChEBI" id="CHEBI:15378"/>
        <dbReference type="ChEBI" id="CHEBI:17754"/>
        <dbReference type="ChEBI" id="CHEBI:30823"/>
        <dbReference type="ChEBI" id="CHEBI:73990"/>
    </reaction>
    <physiologicalReaction direction="left-to-right" evidence="42">
        <dbReference type="Rhea" id="RHEA:38492"/>
    </physiologicalReaction>
</comment>
<protein>
    <recommendedName>
        <fullName evidence="3">Phospholipase B1, membrane-associated</fullName>
    </recommendedName>
    <alternativeName>
        <fullName evidence="16">Lysophospholipase</fullName>
    </alternativeName>
    <alternativeName>
        <fullName evidence="17">Phospholipase A2</fullName>
    </alternativeName>
    <alternativeName>
        <fullName evidence="19">Phospholipase B/lipase</fullName>
    </alternativeName>
    <alternativeName>
        <fullName evidence="18">Triacylglycerol lipase</fullName>
    </alternativeName>
</protein>
<dbReference type="AlphaFoldDB" id="A0A3M7SJF1"/>
<dbReference type="InterPro" id="IPR038885">
    <property type="entry name" value="PLB1"/>
</dbReference>
<comment type="catalytic activity">
    <reaction evidence="15">
        <text>a 1,2-diacyl-sn-glycero-3-phosphocholine + H2O = a 1-acyl-sn-glycero-3-phosphocholine + a fatty acid + H(+)</text>
        <dbReference type="Rhea" id="RHEA:15801"/>
        <dbReference type="ChEBI" id="CHEBI:15377"/>
        <dbReference type="ChEBI" id="CHEBI:15378"/>
        <dbReference type="ChEBI" id="CHEBI:28868"/>
        <dbReference type="ChEBI" id="CHEBI:57643"/>
        <dbReference type="ChEBI" id="CHEBI:58168"/>
        <dbReference type="EC" id="3.1.1.4"/>
    </reaction>
    <physiologicalReaction direction="left-to-right" evidence="15">
        <dbReference type="Rhea" id="RHEA:15802"/>
    </physiologicalReaction>
</comment>
<evidence type="ECO:0000256" key="11">
    <source>
        <dbReference type="ARBA" id="ARBA00023136"/>
    </source>
</evidence>
<evidence type="ECO:0000256" key="38">
    <source>
        <dbReference type="ARBA" id="ARBA00048872"/>
    </source>
</evidence>
<dbReference type="SUPFAM" id="SSF52266">
    <property type="entry name" value="SGNH hydrolase"/>
    <property type="match status" value="1"/>
</dbReference>
<comment type="function">
    <text evidence="20">Calcium-independent membrane-associated phospholipase that catalyzes complete diacylation of phospholipids by hydrolyzing both sn-1 and sn-2 fatty acyl chains attached to the glycerol backbone (phospholipase B activity). Has dual phospholipase and lysophospholipase activities toward diacylphospholipids. Preferentially cleaves sn-2 ester bonds over sn-1 bonds. Acts as a lipase toward glycerolipid substrates. Hydrolyzes fatty acyl chains of diacylglycerols with preference for the sn-2 position and of triacylglycerols with not positional selectivity. May also hydrolyze long chain retinyl esters such as retinyl palmitate. May contribute to digestion of dietary phospholipids, glycerolipids and retinoids, facilitating lipid absorption at the brush border.</text>
</comment>
<comment type="catalytic activity">
    <reaction evidence="40">
        <text>1,2-dihexadecanoyl-sn-glycero-3-phosphocholine + 2 H2O = sn-glycerol 3-phosphocholine + 2 hexadecanoate + 2 H(+)</text>
        <dbReference type="Rhea" id="RHEA:40975"/>
        <dbReference type="ChEBI" id="CHEBI:7896"/>
        <dbReference type="ChEBI" id="CHEBI:15377"/>
        <dbReference type="ChEBI" id="CHEBI:15378"/>
        <dbReference type="ChEBI" id="CHEBI:16870"/>
        <dbReference type="ChEBI" id="CHEBI:72999"/>
    </reaction>
    <physiologicalReaction direction="left-to-right" evidence="40">
        <dbReference type="Rhea" id="RHEA:40976"/>
    </physiologicalReaction>
</comment>
<name>A0A3M7SJF1_BRAPC</name>
<dbReference type="PANTHER" id="PTHR21325:SF31">
    <property type="entry name" value="GH22081P-RELATED"/>
    <property type="match status" value="1"/>
</dbReference>
<dbReference type="FunFam" id="3.40.50.1110:FF:000005">
    <property type="entry name" value="Phospholipase B1"/>
    <property type="match status" value="1"/>
</dbReference>
<evidence type="ECO:0000256" key="19">
    <source>
        <dbReference type="ARBA" id="ARBA00033022"/>
    </source>
</evidence>
<dbReference type="GO" id="GO:0031526">
    <property type="term" value="C:brush border membrane"/>
    <property type="evidence" value="ECO:0007669"/>
    <property type="project" value="TreeGrafter"/>
</dbReference>
<evidence type="ECO:0000256" key="40">
    <source>
        <dbReference type="ARBA" id="ARBA00049363"/>
    </source>
</evidence>
<comment type="catalytic activity">
    <reaction evidence="25">
        <text>2,3-di-(9Z)-octadecenoyl-sn-glycerol + H2O = 3-(9Z-octadecenoyl)-sn-glycerol + (9Z)-octadecenoate + H(+)</text>
        <dbReference type="Rhea" id="RHEA:42604"/>
        <dbReference type="ChEBI" id="CHEBI:15377"/>
        <dbReference type="ChEBI" id="CHEBI:15378"/>
        <dbReference type="ChEBI" id="CHEBI:30823"/>
        <dbReference type="ChEBI" id="CHEBI:75824"/>
        <dbReference type="ChEBI" id="CHEBI:75938"/>
    </reaction>
    <physiologicalReaction direction="left-to-right" evidence="25">
        <dbReference type="Rhea" id="RHEA:42605"/>
    </physiologicalReaction>
</comment>
<evidence type="ECO:0000256" key="7">
    <source>
        <dbReference type="ARBA" id="ARBA00022737"/>
    </source>
</evidence>
<feature type="chain" id="PRO_5018043200" description="Phospholipase B1, membrane-associated" evidence="43">
    <location>
        <begin position="18"/>
        <end position="396"/>
    </location>
</feature>
<comment type="catalytic activity">
    <reaction evidence="23">
        <text>1-(9Z-octadecenoyl)-glycerol + H2O = glycerol + (9Z)-octadecenoate + H(+)</text>
        <dbReference type="Rhea" id="RHEA:38487"/>
        <dbReference type="ChEBI" id="CHEBI:15377"/>
        <dbReference type="ChEBI" id="CHEBI:15378"/>
        <dbReference type="ChEBI" id="CHEBI:17754"/>
        <dbReference type="ChEBI" id="CHEBI:30823"/>
        <dbReference type="ChEBI" id="CHEBI:75342"/>
    </reaction>
    <physiologicalReaction direction="left-to-right" evidence="23">
        <dbReference type="Rhea" id="RHEA:38488"/>
    </physiologicalReaction>
</comment>
<evidence type="ECO:0000256" key="30">
    <source>
        <dbReference type="ARBA" id="ARBA00048362"/>
    </source>
</evidence>
<evidence type="ECO:0000256" key="20">
    <source>
        <dbReference type="ARBA" id="ARBA00045916"/>
    </source>
</evidence>
<evidence type="ECO:0000256" key="31">
    <source>
        <dbReference type="ARBA" id="ARBA00048374"/>
    </source>
</evidence>
<comment type="catalytic activity">
    <reaction evidence="36">
        <text>1-hexadecanoyl-2-(9Z-octadecenoyl)-sn-glycero-3-phosphocholine + H2O = 1-hexadecanoyl-sn-glycero-3-phosphocholine + (9Z)-octadecenoate + H(+)</text>
        <dbReference type="Rhea" id="RHEA:38779"/>
        <dbReference type="ChEBI" id="CHEBI:15377"/>
        <dbReference type="ChEBI" id="CHEBI:15378"/>
        <dbReference type="ChEBI" id="CHEBI:30823"/>
        <dbReference type="ChEBI" id="CHEBI:72998"/>
        <dbReference type="ChEBI" id="CHEBI:73001"/>
    </reaction>
    <physiologicalReaction direction="left-to-right" evidence="36">
        <dbReference type="Rhea" id="RHEA:38780"/>
    </physiologicalReaction>
</comment>
<comment type="catalytic activity">
    <reaction evidence="37">
        <text>1,3-dihexadecanoyl-2-(9Z-octadecenoyl)glycerol + H2O = 1,3-dihexadecanoylglycerol + (9Z)-octadecenoate + H(+)</text>
        <dbReference type="Rhea" id="RHEA:40983"/>
        <dbReference type="ChEBI" id="CHEBI:15377"/>
        <dbReference type="ChEBI" id="CHEBI:15378"/>
        <dbReference type="ChEBI" id="CHEBI:30823"/>
        <dbReference type="ChEBI" id="CHEBI:75688"/>
        <dbReference type="ChEBI" id="CHEBI:77619"/>
    </reaction>
    <physiologicalReaction direction="left-to-right" evidence="37">
        <dbReference type="Rhea" id="RHEA:40984"/>
    </physiologicalReaction>
</comment>
<dbReference type="GO" id="GO:0004622">
    <property type="term" value="F:phosphatidylcholine lysophospholipase activity"/>
    <property type="evidence" value="ECO:0007669"/>
    <property type="project" value="UniProtKB-EC"/>
</dbReference>
<dbReference type="GO" id="GO:0006644">
    <property type="term" value="P:phospholipid metabolic process"/>
    <property type="evidence" value="ECO:0007669"/>
    <property type="project" value="TreeGrafter"/>
</dbReference>
<proteinExistence type="inferred from homology"/>
<keyword evidence="7" id="KW-0677">Repeat</keyword>
<evidence type="ECO:0000256" key="3">
    <source>
        <dbReference type="ARBA" id="ARBA00015133"/>
    </source>
</evidence>
<dbReference type="GO" id="GO:0050253">
    <property type="term" value="F:retinyl-palmitate esterase activity"/>
    <property type="evidence" value="ECO:0007669"/>
    <property type="project" value="TreeGrafter"/>
</dbReference>
<comment type="catalytic activity">
    <reaction evidence="13">
        <text>a triacylglycerol + H2O = a diacylglycerol + a fatty acid + H(+)</text>
        <dbReference type="Rhea" id="RHEA:12044"/>
        <dbReference type="ChEBI" id="CHEBI:15377"/>
        <dbReference type="ChEBI" id="CHEBI:15378"/>
        <dbReference type="ChEBI" id="CHEBI:17855"/>
        <dbReference type="ChEBI" id="CHEBI:18035"/>
        <dbReference type="ChEBI" id="CHEBI:28868"/>
        <dbReference type="EC" id="3.1.1.3"/>
    </reaction>
    <physiologicalReaction direction="left-to-right" evidence="13">
        <dbReference type="Rhea" id="RHEA:12045"/>
    </physiologicalReaction>
</comment>
<evidence type="ECO:0000256" key="8">
    <source>
        <dbReference type="ARBA" id="ARBA00022801"/>
    </source>
</evidence>
<evidence type="ECO:0000256" key="2">
    <source>
        <dbReference type="ARBA" id="ARBA00009979"/>
    </source>
</evidence>
<comment type="similarity">
    <text evidence="2">Belongs to the 'GDSL' lipolytic enzyme family. Phospholipase B1 subfamily.</text>
</comment>
<feature type="signal peptide" evidence="43">
    <location>
        <begin position="1"/>
        <end position="17"/>
    </location>
</feature>
<evidence type="ECO:0000256" key="37">
    <source>
        <dbReference type="ARBA" id="ARBA00048869"/>
    </source>
</evidence>
<dbReference type="CDD" id="cd01824">
    <property type="entry name" value="Phospholipase_B_like"/>
    <property type="match status" value="1"/>
</dbReference>
<evidence type="ECO:0000256" key="33">
    <source>
        <dbReference type="ARBA" id="ARBA00048454"/>
    </source>
</evidence>
<dbReference type="OrthoDB" id="10265800at2759"/>
<organism evidence="44 45">
    <name type="scientific">Brachionus plicatilis</name>
    <name type="common">Marine rotifer</name>
    <name type="synonym">Brachionus muelleri</name>
    <dbReference type="NCBI Taxonomy" id="10195"/>
    <lineage>
        <taxon>Eukaryota</taxon>
        <taxon>Metazoa</taxon>
        <taxon>Spiralia</taxon>
        <taxon>Gnathifera</taxon>
        <taxon>Rotifera</taxon>
        <taxon>Eurotatoria</taxon>
        <taxon>Monogononta</taxon>
        <taxon>Pseudotrocha</taxon>
        <taxon>Ploima</taxon>
        <taxon>Brachionidae</taxon>
        <taxon>Brachionus</taxon>
    </lineage>
</organism>
<evidence type="ECO:0000256" key="28">
    <source>
        <dbReference type="ARBA" id="ARBA00048058"/>
    </source>
</evidence>
<dbReference type="Proteomes" id="UP000276133">
    <property type="component" value="Unassembled WGS sequence"/>
</dbReference>
<dbReference type="InterPro" id="IPR036514">
    <property type="entry name" value="SGNH_hydro_sf"/>
</dbReference>
<comment type="catalytic activity">
    <reaction evidence="26">
        <text>1-hexadecanoyl-2-(9Z-octadecenoyl)-sn-glycero-3-phospho-(1'-sn-glycerol) + H2O = 1-hexadecanoyl-sn-glycero-3-phospho-(1'-sn-glycerol) + (9Z)-octadecenoate + H(+)</text>
        <dbReference type="Rhea" id="RHEA:40919"/>
        <dbReference type="ChEBI" id="CHEBI:15377"/>
        <dbReference type="ChEBI" id="CHEBI:15378"/>
        <dbReference type="ChEBI" id="CHEBI:30823"/>
        <dbReference type="ChEBI" id="CHEBI:72841"/>
        <dbReference type="ChEBI" id="CHEBI:75158"/>
    </reaction>
    <physiologicalReaction direction="left-to-right" evidence="26">
        <dbReference type="Rhea" id="RHEA:40920"/>
    </physiologicalReaction>
</comment>
<dbReference type="Gene3D" id="3.40.50.1110">
    <property type="entry name" value="SGNH hydrolase"/>
    <property type="match status" value="1"/>
</dbReference>
<comment type="catalytic activity">
    <reaction evidence="33">
        <text>a 1-acyl-sn-glycero-3-phosphocholine + H2O = sn-glycerol 3-phosphocholine + a fatty acid + H(+)</text>
        <dbReference type="Rhea" id="RHEA:15177"/>
        <dbReference type="ChEBI" id="CHEBI:15377"/>
        <dbReference type="ChEBI" id="CHEBI:15378"/>
        <dbReference type="ChEBI" id="CHEBI:16870"/>
        <dbReference type="ChEBI" id="CHEBI:28868"/>
        <dbReference type="ChEBI" id="CHEBI:58168"/>
        <dbReference type="EC" id="3.1.1.5"/>
    </reaction>
    <physiologicalReaction direction="left-to-right" evidence="33">
        <dbReference type="Rhea" id="RHEA:15178"/>
    </physiologicalReaction>
</comment>
<dbReference type="PANTHER" id="PTHR21325">
    <property type="entry name" value="PHOSPHOLIPASE B, PLB1"/>
    <property type="match status" value="1"/>
</dbReference>
<dbReference type="STRING" id="10195.A0A3M7SJF1"/>
<keyword evidence="12" id="KW-0325">Glycoprotein</keyword>
<comment type="catalytic activity">
    <reaction evidence="35">
        <text>1-hexadecanoyl-sn-glycero-3-phosphocholine + H2O = sn-glycerol 3-phosphocholine + hexadecanoate + H(+)</text>
        <dbReference type="Rhea" id="RHEA:40435"/>
        <dbReference type="ChEBI" id="CHEBI:7896"/>
        <dbReference type="ChEBI" id="CHEBI:15377"/>
        <dbReference type="ChEBI" id="CHEBI:15378"/>
        <dbReference type="ChEBI" id="CHEBI:16870"/>
        <dbReference type="ChEBI" id="CHEBI:72998"/>
    </reaction>
    <physiologicalReaction direction="left-to-right" evidence="35">
        <dbReference type="Rhea" id="RHEA:40436"/>
    </physiologicalReaction>
</comment>
<dbReference type="EMBL" id="REGN01001272">
    <property type="protein sequence ID" value="RNA35913.1"/>
    <property type="molecule type" value="Genomic_DNA"/>
</dbReference>
<evidence type="ECO:0000256" key="21">
    <source>
        <dbReference type="ARBA" id="ARBA00047324"/>
    </source>
</evidence>
<evidence type="ECO:0000256" key="36">
    <source>
        <dbReference type="ARBA" id="ARBA00048699"/>
    </source>
</evidence>
<keyword evidence="9" id="KW-1133">Transmembrane helix</keyword>
<evidence type="ECO:0000256" key="24">
    <source>
        <dbReference type="ARBA" id="ARBA00047459"/>
    </source>
</evidence>
<keyword evidence="11" id="KW-0472">Membrane</keyword>
<evidence type="ECO:0000256" key="16">
    <source>
        <dbReference type="ARBA" id="ARBA00029723"/>
    </source>
</evidence>
<keyword evidence="5" id="KW-0812">Transmembrane</keyword>
<evidence type="ECO:0000256" key="9">
    <source>
        <dbReference type="ARBA" id="ARBA00022989"/>
    </source>
</evidence>
<keyword evidence="4" id="KW-1003">Cell membrane</keyword>
<comment type="subcellular location">
    <subcellularLocation>
        <location evidence="1">Apical cell membrane</location>
        <topology evidence="1">Single-pass type I membrane protein</topology>
    </subcellularLocation>
</comment>
<evidence type="ECO:0000256" key="14">
    <source>
        <dbReference type="ARBA" id="ARBA00023408"/>
    </source>
</evidence>
<evidence type="ECO:0000256" key="6">
    <source>
        <dbReference type="ARBA" id="ARBA00022729"/>
    </source>
</evidence>
<evidence type="ECO:0000256" key="41">
    <source>
        <dbReference type="ARBA" id="ARBA00049372"/>
    </source>
</evidence>
<evidence type="ECO:0000256" key="35">
    <source>
        <dbReference type="ARBA" id="ARBA00048656"/>
    </source>
</evidence>
<comment type="catalytic activity">
    <reaction evidence="24">
        <text>1-hexadecanoyl-2-(9Z)-octadecenoyl-3-octadecanoyl-sn-glycerol + H2O = 1-hexadecanoyl-2-(9Z-octadecenoyl)-sn-glycerol + octadecanoate + H(+)</text>
        <dbReference type="Rhea" id="RHEA:41111"/>
        <dbReference type="ChEBI" id="CHEBI:15377"/>
        <dbReference type="ChEBI" id="CHEBI:15378"/>
        <dbReference type="ChEBI" id="CHEBI:25629"/>
        <dbReference type="ChEBI" id="CHEBI:75466"/>
        <dbReference type="ChEBI" id="CHEBI:77623"/>
    </reaction>
    <physiologicalReaction direction="left-to-right" evidence="24">
        <dbReference type="Rhea" id="RHEA:41112"/>
    </physiologicalReaction>
</comment>
<dbReference type="GO" id="GO:0004623">
    <property type="term" value="F:phospholipase A2 activity"/>
    <property type="evidence" value="ECO:0007669"/>
    <property type="project" value="UniProtKB-EC"/>
</dbReference>
<comment type="catalytic activity">
    <reaction evidence="21">
        <text>1-hexadecanoyl-2-(9Z)-octadecenoyl-3-octadecanoyl-sn-glycerol + H2O = 2-(9Z-octadecenoyl)-3-octadecanoyl-sn-glycerol + hexadecanoate + H(+)</text>
        <dbReference type="Rhea" id="RHEA:41107"/>
        <dbReference type="ChEBI" id="CHEBI:7896"/>
        <dbReference type="ChEBI" id="CHEBI:15377"/>
        <dbReference type="ChEBI" id="CHEBI:15378"/>
        <dbReference type="ChEBI" id="CHEBI:75558"/>
        <dbReference type="ChEBI" id="CHEBI:77623"/>
    </reaction>
    <physiologicalReaction direction="left-to-right" evidence="21">
        <dbReference type="Rhea" id="RHEA:41108"/>
    </physiologicalReaction>
</comment>
<comment type="catalytic activity">
    <reaction evidence="22">
        <text>1,3-dihexadecanoyl-2-(9Z-octadecenoyl)glycerol + H2O = 1-hexadecanoyl-2-(9Z-octadecenoyl)-glycerol + hexadecanoate + H(+)</text>
        <dbReference type="Rhea" id="RHEA:40979"/>
        <dbReference type="ChEBI" id="CHEBI:7896"/>
        <dbReference type="ChEBI" id="CHEBI:15377"/>
        <dbReference type="ChEBI" id="CHEBI:15378"/>
        <dbReference type="ChEBI" id="CHEBI:75585"/>
        <dbReference type="ChEBI" id="CHEBI:75688"/>
    </reaction>
    <physiologicalReaction direction="left-to-right" evidence="22">
        <dbReference type="Rhea" id="RHEA:40980"/>
    </physiologicalReaction>
</comment>
<evidence type="ECO:0000256" key="5">
    <source>
        <dbReference type="ARBA" id="ARBA00022692"/>
    </source>
</evidence>
<evidence type="ECO:0000256" key="39">
    <source>
        <dbReference type="ARBA" id="ARBA00048939"/>
    </source>
</evidence>
<evidence type="ECO:0000256" key="10">
    <source>
        <dbReference type="ARBA" id="ARBA00023098"/>
    </source>
</evidence>
<keyword evidence="45" id="KW-1185">Reference proteome</keyword>
<evidence type="ECO:0000256" key="22">
    <source>
        <dbReference type="ARBA" id="ARBA00047363"/>
    </source>
</evidence>
<comment type="catalytic activity">
    <reaction evidence="28">
        <text>1,2-di-(9Z-octadecenoyl)-sn-glycero-3-phosphocholine + H2O = 1-(9Z-octadecenoyl)-sn-glycero-3-phosphocholine + (9Z)-octadecenoate + H(+)</text>
        <dbReference type="Rhea" id="RHEA:40923"/>
        <dbReference type="ChEBI" id="CHEBI:15377"/>
        <dbReference type="ChEBI" id="CHEBI:15378"/>
        <dbReference type="ChEBI" id="CHEBI:28610"/>
        <dbReference type="ChEBI" id="CHEBI:30823"/>
        <dbReference type="ChEBI" id="CHEBI:74669"/>
    </reaction>
    <physiologicalReaction direction="left-to-right" evidence="28">
        <dbReference type="Rhea" id="RHEA:40924"/>
    </physiologicalReaction>
</comment>
<accession>A0A3M7SJF1</accession>
<evidence type="ECO:0000256" key="18">
    <source>
        <dbReference type="ARBA" id="ARBA00031485"/>
    </source>
</evidence>
<evidence type="ECO:0000313" key="44">
    <source>
        <dbReference type="EMBL" id="RNA35913.1"/>
    </source>
</evidence>
<evidence type="ECO:0000256" key="12">
    <source>
        <dbReference type="ARBA" id="ARBA00023180"/>
    </source>
</evidence>
<evidence type="ECO:0000256" key="42">
    <source>
        <dbReference type="ARBA" id="ARBA00049461"/>
    </source>
</evidence>
<keyword evidence="10" id="KW-0443">Lipid metabolism</keyword>
<evidence type="ECO:0000256" key="17">
    <source>
        <dbReference type="ARBA" id="ARBA00031182"/>
    </source>
</evidence>
<evidence type="ECO:0000256" key="27">
    <source>
        <dbReference type="ARBA" id="ARBA00048049"/>
    </source>
</evidence>
<reference evidence="44 45" key="1">
    <citation type="journal article" date="2018" name="Sci. Rep.">
        <title>Genomic signatures of local adaptation to the degree of environmental predictability in rotifers.</title>
        <authorList>
            <person name="Franch-Gras L."/>
            <person name="Hahn C."/>
            <person name="Garcia-Roger E.M."/>
            <person name="Carmona M.J."/>
            <person name="Serra M."/>
            <person name="Gomez A."/>
        </authorList>
    </citation>
    <scope>NUCLEOTIDE SEQUENCE [LARGE SCALE GENOMIC DNA]</scope>
    <source>
        <strain evidence="44">HYR1</strain>
    </source>
</reference>
<evidence type="ECO:0000256" key="26">
    <source>
        <dbReference type="ARBA" id="ARBA00048015"/>
    </source>
</evidence>
<comment type="caution">
    <text evidence="44">The sequence shown here is derived from an EMBL/GenBank/DDBJ whole genome shotgun (WGS) entry which is preliminary data.</text>
</comment>
<evidence type="ECO:0000256" key="13">
    <source>
        <dbReference type="ARBA" id="ARBA00023369"/>
    </source>
</evidence>
<keyword evidence="6 43" id="KW-0732">Signal</keyword>
<comment type="catalytic activity">
    <reaction evidence="31">
        <text>1-octadecanoyl-2-(9Z,12Z)-octadecadienoyl-sn-glycerol + H2O = 1-octadecanoyl-sn-glycerol + (9Z,12Z)-octadecadienoate + H(+)</text>
        <dbReference type="Rhea" id="RHEA:40927"/>
        <dbReference type="ChEBI" id="CHEBI:15377"/>
        <dbReference type="ChEBI" id="CHEBI:15378"/>
        <dbReference type="ChEBI" id="CHEBI:30245"/>
        <dbReference type="ChEBI" id="CHEBI:75550"/>
        <dbReference type="ChEBI" id="CHEBI:77097"/>
    </reaction>
    <physiologicalReaction direction="left-to-right" evidence="31">
        <dbReference type="Rhea" id="RHEA:40928"/>
    </physiologicalReaction>
</comment>
<evidence type="ECO:0000256" key="4">
    <source>
        <dbReference type="ARBA" id="ARBA00022475"/>
    </source>
</evidence>
<evidence type="ECO:0000256" key="43">
    <source>
        <dbReference type="SAM" id="SignalP"/>
    </source>
</evidence>
<comment type="catalytic activity">
    <reaction evidence="30">
        <text>1-hexadecanoyl-2-(9Z,12Z-octadecadienoyl)-sn-glycero-3-phosphocholine + H2O = 2-(9Z,12Z-octadecadienoyl)-sn-glycero-3-phosphocholine + hexadecanoate + H(+)</text>
        <dbReference type="Rhea" id="RHEA:40971"/>
        <dbReference type="ChEBI" id="CHEBI:7896"/>
        <dbReference type="ChEBI" id="CHEBI:15377"/>
        <dbReference type="ChEBI" id="CHEBI:15378"/>
        <dbReference type="ChEBI" id="CHEBI:73002"/>
        <dbReference type="ChEBI" id="CHEBI:76084"/>
    </reaction>
    <physiologicalReaction direction="left-to-right" evidence="30">
        <dbReference type="Rhea" id="RHEA:40972"/>
    </physiologicalReaction>
</comment>
<evidence type="ECO:0000256" key="23">
    <source>
        <dbReference type="ARBA" id="ARBA00047438"/>
    </source>
</evidence>
<dbReference type="InterPro" id="IPR001087">
    <property type="entry name" value="GDSL"/>
</dbReference>
<comment type="catalytic activity">
    <reaction evidence="41">
        <text>1,3-di-(9Z-octadecenoyl)-glycerol + H2O = 1-(9Z-octadecenoyl)-glycerol + (9Z)-octadecenoate + H(+)</text>
        <dbReference type="Rhea" id="RHEA:39939"/>
        <dbReference type="ChEBI" id="CHEBI:15377"/>
        <dbReference type="ChEBI" id="CHEBI:15378"/>
        <dbReference type="ChEBI" id="CHEBI:30823"/>
        <dbReference type="ChEBI" id="CHEBI:75342"/>
        <dbReference type="ChEBI" id="CHEBI:75735"/>
    </reaction>
    <physiologicalReaction direction="left-to-right" evidence="41">
        <dbReference type="Rhea" id="RHEA:39940"/>
    </physiologicalReaction>
</comment>
<comment type="catalytic activity">
    <reaction evidence="32">
        <text>1,2,3-tri-(9Z-octadecenoyl)-glycerol + H2O = di-(9Z)-octadecenoylglycerol + (9Z)-octadecenoate + H(+)</text>
        <dbReference type="Rhea" id="RHEA:38575"/>
        <dbReference type="ChEBI" id="CHEBI:15377"/>
        <dbReference type="ChEBI" id="CHEBI:15378"/>
        <dbReference type="ChEBI" id="CHEBI:30823"/>
        <dbReference type="ChEBI" id="CHEBI:53753"/>
        <dbReference type="ChEBI" id="CHEBI:75945"/>
    </reaction>
    <physiologicalReaction direction="left-to-right" evidence="32">
        <dbReference type="Rhea" id="RHEA:38576"/>
    </physiologicalReaction>
</comment>
<evidence type="ECO:0000256" key="32">
    <source>
        <dbReference type="ARBA" id="ARBA00048386"/>
    </source>
</evidence>
<evidence type="ECO:0000256" key="1">
    <source>
        <dbReference type="ARBA" id="ARBA00004247"/>
    </source>
</evidence>
<comment type="catalytic activity">
    <reaction evidence="27">
        <text>a 1-O-alkyl-2-acyl-sn-glycero-3-phosphocholine + H2O = a 1-O-alkyl-sn-glycero-3-phosphocholine + a fatty acid + H(+)</text>
        <dbReference type="Rhea" id="RHEA:36231"/>
        <dbReference type="ChEBI" id="CHEBI:15377"/>
        <dbReference type="ChEBI" id="CHEBI:15378"/>
        <dbReference type="ChEBI" id="CHEBI:28868"/>
        <dbReference type="ChEBI" id="CHEBI:30909"/>
        <dbReference type="ChEBI" id="CHEBI:36702"/>
        <dbReference type="EC" id="3.1.1.4"/>
    </reaction>
    <physiologicalReaction direction="left-to-right" evidence="27">
        <dbReference type="Rhea" id="RHEA:36232"/>
    </physiologicalReaction>
</comment>
<dbReference type="InterPro" id="IPR035547">
    <property type="entry name" value="Phospholipase_B"/>
</dbReference>